<sequence length="743" mass="79748">MPARPRRWRRLLGWSALLVLAAALSAGGYGAWLWQRVQSEQGIVGLDWQGLELSPAGLRLARLELRQLAADGRRLHLVAEALQLDWSLERRGAVLERIAVQRLGLDWQAPASPGGEASRLPTADALVRLFAWLPRQLHVARIDARLPCPTAACQLSGSLALQQPGAALLPASLRLELHEGEHRLLLAGALRGSPEAAELQLTLALDERPHLVIAASLSGDTEGRALHGTLQLPARPPAAWLHAWLAQMLGAAAAPLAQLPDDLALQGEWTVRLPAAWQPQQGLPAQLAIDRLRLQARLPQWRQGDMALHEPSAELTLSGQWQAPALRLRFADGSQIAARRLDGAAAAVRLDALRADLAGLQLEQAADGAMRLSGPLAVRIGNLQHARLKPQRWDWRGTLHAATGEQRLAGRLDNAAGLTLRLDARAAGDRLDLQAELPALALAGANPLASSLTDWPALLELSAGSLSASGQLRLVAGGQPQAGLDLQLVGATGIYDRAELQALDARLEARLQDGELRLGLPALRLARLNPGVPLGPLAARASYVAGLDAPQAGTLILYQLDGTLLGGRLRARPEAFAVAQRPLALRLQADGLELAELLKVYPAEGLTGSGLLDGELPLRLADDGLHVDGGRLTARPPGGVLQLRSERIRAFGRSNPALQLATTALEDFRYDRLDGQVDYAPSGRLLLTLQLSGRNPALEGGRPVNFTINLEENVPALLTSLQLSGRVNEAIQRRVQQRLQRRD</sequence>
<dbReference type="Pfam" id="PF11739">
    <property type="entry name" value="YdbH-like"/>
    <property type="match status" value="1"/>
</dbReference>
<name>A0A1H1WNJ2_9PSED</name>
<accession>A0A1H1WNJ2</accession>
<dbReference type="RefSeq" id="WP_090350059.1">
    <property type="nucleotide sequence ID" value="NZ_LT629751.1"/>
</dbReference>
<protein>
    <submittedName>
        <fullName evidence="1">Dicarboxylate transport</fullName>
    </submittedName>
</protein>
<evidence type="ECO:0000313" key="2">
    <source>
        <dbReference type="Proteomes" id="UP000243359"/>
    </source>
</evidence>
<dbReference type="EMBL" id="LT629751">
    <property type="protein sequence ID" value="SDS98898.1"/>
    <property type="molecule type" value="Genomic_DNA"/>
</dbReference>
<reference evidence="2" key="1">
    <citation type="submission" date="2016-10" db="EMBL/GenBank/DDBJ databases">
        <authorList>
            <person name="Varghese N."/>
            <person name="Submissions S."/>
        </authorList>
    </citation>
    <scope>NUCLEOTIDE SEQUENCE [LARGE SCALE GENOMIC DNA]</scope>
    <source>
        <strain evidence="2">KCTC 32247</strain>
    </source>
</reference>
<proteinExistence type="predicted"/>
<dbReference type="InterPro" id="IPR021730">
    <property type="entry name" value="YdbH"/>
</dbReference>
<dbReference type="OrthoDB" id="9759996at2"/>
<evidence type="ECO:0000313" key="1">
    <source>
        <dbReference type="EMBL" id="SDS98898.1"/>
    </source>
</evidence>
<dbReference type="STRING" id="1392877.SAMN05216221_3153"/>
<dbReference type="Proteomes" id="UP000243359">
    <property type="component" value="Chromosome I"/>
</dbReference>
<gene>
    <name evidence="1" type="ORF">SAMN05216221_3153</name>
</gene>
<organism evidence="1 2">
    <name type="scientific">Pseudomonas oryzae</name>
    <dbReference type="NCBI Taxonomy" id="1392877"/>
    <lineage>
        <taxon>Bacteria</taxon>
        <taxon>Pseudomonadati</taxon>
        <taxon>Pseudomonadota</taxon>
        <taxon>Gammaproteobacteria</taxon>
        <taxon>Pseudomonadales</taxon>
        <taxon>Pseudomonadaceae</taxon>
        <taxon>Pseudomonas</taxon>
    </lineage>
</organism>
<keyword evidence="2" id="KW-1185">Reference proteome</keyword>
<dbReference type="AlphaFoldDB" id="A0A1H1WNJ2"/>